<dbReference type="PANTHER" id="PTHR39338:SF6">
    <property type="entry name" value="BLL5662 PROTEIN"/>
    <property type="match status" value="1"/>
</dbReference>
<dbReference type="Pfam" id="PF05762">
    <property type="entry name" value="VWA_CoxE"/>
    <property type="match status" value="1"/>
</dbReference>
<feature type="region of interest" description="Disordered" evidence="1">
    <location>
        <begin position="1"/>
        <end position="43"/>
    </location>
</feature>
<dbReference type="CDD" id="cd00198">
    <property type="entry name" value="vWFA"/>
    <property type="match status" value="1"/>
</dbReference>
<organism evidence="3">
    <name type="scientific">freshwater metagenome</name>
    <dbReference type="NCBI Taxonomy" id="449393"/>
    <lineage>
        <taxon>unclassified sequences</taxon>
        <taxon>metagenomes</taxon>
        <taxon>ecological metagenomes</taxon>
    </lineage>
</organism>
<dbReference type="InterPro" id="IPR011195">
    <property type="entry name" value="UCP010256"/>
</dbReference>
<proteinExistence type="predicted"/>
<dbReference type="AlphaFoldDB" id="A0A6J5YM38"/>
<evidence type="ECO:0000313" key="3">
    <source>
        <dbReference type="EMBL" id="CAB4324778.1"/>
    </source>
</evidence>
<reference evidence="3" key="1">
    <citation type="submission" date="2020-05" db="EMBL/GenBank/DDBJ databases">
        <authorList>
            <person name="Chiriac C."/>
            <person name="Salcher M."/>
            <person name="Ghai R."/>
            <person name="Kavagutti S V."/>
        </authorList>
    </citation>
    <scope>NUCLEOTIDE SEQUENCE</scope>
</reference>
<feature type="region of interest" description="Disordered" evidence="1">
    <location>
        <begin position="202"/>
        <end position="221"/>
    </location>
</feature>
<sequence length="424" mass="45545">MPSGCETPVWPSWSPRPVLAEPMSGQQVSGEPGPDGSGAGAIAGEEASIPGLLSQLRGAGLSVPVGASVLFAEALGHLDSGVDSIYWAGRSTLVCSPAEIELFDAVFRSWWLGDAADALSFVRVQQRSLDVDSADDEHGEDDDPEDPTDAGESSADDGADDEPTRSLRFTAAESLRARDFATLDSTELAQIAALISQLKLGGSMRRSRRQRPGRHGGRPDLRRTVRASMRTAGEPLRLHTTTTTRRPRRIVLLADISGSMELYSRVLLQFAHVAVTSGSPVEAFTIGTRLTRITRELTIHDADRALDRAASAVPDWSGGTRLGLGLRRFNDEWGVRGMARGAIIVILSDGWDRGEPAELAAEMQRLRLVAHRIVWVNPLKASAGYEPITRGMAAALPFIDDFIEGHSLDSLDALATLVAGELTR</sequence>
<feature type="compositionally biased region" description="Acidic residues" evidence="1">
    <location>
        <begin position="132"/>
        <end position="161"/>
    </location>
</feature>
<dbReference type="Gene3D" id="3.40.50.410">
    <property type="entry name" value="von Willebrand factor, type A domain"/>
    <property type="match status" value="1"/>
</dbReference>
<evidence type="ECO:0000256" key="1">
    <source>
        <dbReference type="SAM" id="MobiDB-lite"/>
    </source>
</evidence>
<gene>
    <name evidence="3" type="ORF">UFOPK1392_02554</name>
</gene>
<accession>A0A6J5YM38</accession>
<feature type="domain" description="VWFA" evidence="2">
    <location>
        <begin position="247"/>
        <end position="412"/>
    </location>
</feature>
<dbReference type="SMART" id="SM00327">
    <property type="entry name" value="VWA"/>
    <property type="match status" value="1"/>
</dbReference>
<dbReference type="InterPro" id="IPR008912">
    <property type="entry name" value="Uncharacterised_CoxE"/>
</dbReference>
<dbReference type="SUPFAM" id="SSF53300">
    <property type="entry name" value="vWA-like"/>
    <property type="match status" value="1"/>
</dbReference>
<protein>
    <submittedName>
        <fullName evidence="3">Unannotated protein</fullName>
    </submittedName>
</protein>
<dbReference type="InterPro" id="IPR002035">
    <property type="entry name" value="VWF_A"/>
</dbReference>
<dbReference type="PANTHER" id="PTHR39338">
    <property type="entry name" value="BLL5662 PROTEIN-RELATED"/>
    <property type="match status" value="1"/>
</dbReference>
<feature type="compositionally biased region" description="Basic residues" evidence="1">
    <location>
        <begin position="205"/>
        <end position="216"/>
    </location>
</feature>
<dbReference type="InterPro" id="IPR036465">
    <property type="entry name" value="vWFA_dom_sf"/>
</dbReference>
<name>A0A6J5YM38_9ZZZZ</name>
<dbReference type="PIRSF" id="PIRSF010256">
    <property type="entry name" value="CoxE_vWa"/>
    <property type="match status" value="1"/>
</dbReference>
<feature type="region of interest" description="Disordered" evidence="1">
    <location>
        <begin position="130"/>
        <end position="165"/>
    </location>
</feature>
<evidence type="ECO:0000259" key="2">
    <source>
        <dbReference type="SMART" id="SM00327"/>
    </source>
</evidence>
<dbReference type="EMBL" id="CAEMXZ010000218">
    <property type="protein sequence ID" value="CAB4324778.1"/>
    <property type="molecule type" value="Genomic_DNA"/>
</dbReference>